<dbReference type="Proteomes" id="UP001646141">
    <property type="component" value="Unassembled WGS sequence"/>
</dbReference>
<dbReference type="PANTHER" id="PTHR32251:SF17">
    <property type="entry name" value="STEROID 5-ALPHA REDUCTASE C-TERMINAL DOMAIN-CONTAINING PROTEIN"/>
    <property type="match status" value="1"/>
</dbReference>
<keyword evidence="3" id="KW-1185">Reference proteome</keyword>
<organism evidence="2 3">
    <name type="scientific">Leucobacter chromiireducens subsp. chromiireducens</name>
    <dbReference type="NCBI Taxonomy" id="660067"/>
    <lineage>
        <taxon>Bacteria</taxon>
        <taxon>Bacillati</taxon>
        <taxon>Actinomycetota</taxon>
        <taxon>Actinomycetes</taxon>
        <taxon>Micrococcales</taxon>
        <taxon>Microbacteriaceae</taxon>
        <taxon>Leucobacter</taxon>
    </lineage>
</organism>
<dbReference type="RefSeq" id="WP_202383017.1">
    <property type="nucleotide sequence ID" value="NZ_BAAAMA010000009.1"/>
</dbReference>
<evidence type="ECO:0000313" key="3">
    <source>
        <dbReference type="Proteomes" id="UP001646141"/>
    </source>
</evidence>
<dbReference type="Pfam" id="PF06966">
    <property type="entry name" value="DUF1295"/>
    <property type="match status" value="1"/>
</dbReference>
<dbReference type="PROSITE" id="PS50244">
    <property type="entry name" value="S5A_REDUCTASE"/>
    <property type="match status" value="1"/>
</dbReference>
<evidence type="ECO:0000256" key="1">
    <source>
        <dbReference type="SAM" id="Phobius"/>
    </source>
</evidence>
<reference evidence="2 3" key="1">
    <citation type="submission" date="2018-09" db="EMBL/GenBank/DDBJ databases">
        <title>Comparative genomics of Leucobacter spp.</title>
        <authorList>
            <person name="Reis A.C."/>
            <person name="Kolvenbach B.A."/>
            <person name="Corvini P.F.X."/>
            <person name="Nunes O.C."/>
        </authorList>
    </citation>
    <scope>NUCLEOTIDE SEQUENCE [LARGE SCALE GENOMIC DNA]</scope>
    <source>
        <strain evidence="2 3">L-1</strain>
    </source>
</reference>
<proteinExistence type="predicted"/>
<keyword evidence="1" id="KW-0472">Membrane</keyword>
<feature type="transmembrane region" description="Helical" evidence="1">
    <location>
        <begin position="93"/>
        <end position="112"/>
    </location>
</feature>
<keyword evidence="1" id="KW-0812">Transmembrane</keyword>
<feature type="transmembrane region" description="Helical" evidence="1">
    <location>
        <begin position="217"/>
        <end position="235"/>
    </location>
</feature>
<feature type="transmembrane region" description="Helical" evidence="1">
    <location>
        <begin position="66"/>
        <end position="87"/>
    </location>
</feature>
<accession>A0ABS1SS65</accession>
<feature type="transmembrane region" description="Helical" evidence="1">
    <location>
        <begin position="39"/>
        <end position="59"/>
    </location>
</feature>
<dbReference type="InterPro" id="IPR010721">
    <property type="entry name" value="UstE-like"/>
</dbReference>
<dbReference type="PANTHER" id="PTHR32251">
    <property type="entry name" value="3-OXO-5-ALPHA-STEROID 4-DEHYDROGENASE"/>
    <property type="match status" value="1"/>
</dbReference>
<dbReference type="Gene3D" id="1.20.120.1630">
    <property type="match status" value="1"/>
</dbReference>
<comment type="caution">
    <text evidence="2">The sequence shown here is derived from an EMBL/GenBank/DDBJ whole genome shotgun (WGS) entry which is preliminary data.</text>
</comment>
<dbReference type="EMBL" id="QYAD01000005">
    <property type="protein sequence ID" value="MBL3690834.1"/>
    <property type="molecule type" value="Genomic_DNA"/>
</dbReference>
<protein>
    <submittedName>
        <fullName evidence="2">DUF1295 domain-containing protein</fullName>
    </submittedName>
</protein>
<keyword evidence="1" id="KW-1133">Transmembrane helix</keyword>
<name>A0ABS1SS65_9MICO</name>
<feature type="transmembrane region" description="Helical" evidence="1">
    <location>
        <begin position="132"/>
        <end position="155"/>
    </location>
</feature>
<sequence length="297" mass="31911">MSPKNRSALIGILIALLLGGVVAIAGSAGGAALGGVPLFALAVLAAYVVQLLAFIPAALLQSERFFDLTGALTYIGVSIALVLLAPAPDLRGLVLAAMVIIWAARLGSFLFLRVRRAGEDDRFAEIKQQPLVFLRVWVIQGLWVSVTASAAWIALSGDAAERAPMNWLAIVGVVVWLAGFAFEVIADLQKSAFKADPRNAGKFIRSGLWSTSRHPNYFGEILLWIGVFLVAAPVLSGWQWIALLSPILVAVLLTRVSGIPLLEAKAEKRWGGQPDYEAYTSETPVLIPRLPRRGNRP</sequence>
<evidence type="ECO:0000313" key="2">
    <source>
        <dbReference type="EMBL" id="MBL3690834.1"/>
    </source>
</evidence>
<gene>
    <name evidence="2" type="ORF">D3226_12860</name>
</gene>
<feature type="transmembrane region" description="Helical" evidence="1">
    <location>
        <begin position="167"/>
        <end position="186"/>
    </location>
</feature>